<comment type="caution">
    <text evidence="7">The sequence shown here is derived from an EMBL/GenBank/DDBJ whole genome shotgun (WGS) entry which is preliminary data.</text>
</comment>
<evidence type="ECO:0000256" key="2">
    <source>
        <dbReference type="ARBA" id="ARBA00022475"/>
    </source>
</evidence>
<sequence>MPGIDRCTRVWVLLSALTVASWLLAETAGGWVVPAALAIAVVKGQALVDDFMGLRRAPRRWRALVSGWLLAVSAGIGAAFLT</sequence>
<dbReference type="Proteomes" id="UP000276634">
    <property type="component" value="Unassembled WGS sequence"/>
</dbReference>
<dbReference type="OrthoDB" id="9181004at2"/>
<evidence type="ECO:0000313" key="7">
    <source>
        <dbReference type="EMBL" id="ROR29490.1"/>
    </source>
</evidence>
<reference evidence="7 8" key="1">
    <citation type="submission" date="2018-11" db="EMBL/GenBank/DDBJ databases">
        <title>Genomic Encyclopedia of Type Strains, Phase IV (KMG-IV): sequencing the most valuable type-strain genomes for metagenomic binning, comparative biology and taxonomic classification.</title>
        <authorList>
            <person name="Goeker M."/>
        </authorList>
    </citation>
    <scope>NUCLEOTIDE SEQUENCE [LARGE SCALE GENOMIC DNA]</scope>
    <source>
        <strain evidence="7 8">DSM 100275</strain>
    </source>
</reference>
<feature type="transmembrane region" description="Helical" evidence="6">
    <location>
        <begin position="31"/>
        <end position="49"/>
    </location>
</feature>
<proteinExistence type="predicted"/>
<evidence type="ECO:0000256" key="6">
    <source>
        <dbReference type="SAM" id="Phobius"/>
    </source>
</evidence>
<keyword evidence="3 6" id="KW-0812">Transmembrane</keyword>
<dbReference type="EMBL" id="RJVI01000003">
    <property type="protein sequence ID" value="ROR29490.1"/>
    <property type="molecule type" value="Genomic_DNA"/>
</dbReference>
<dbReference type="Pfam" id="PF03626">
    <property type="entry name" value="COX4_pro"/>
    <property type="match status" value="1"/>
</dbReference>
<keyword evidence="5 6" id="KW-0472">Membrane</keyword>
<dbReference type="RefSeq" id="WP_123401912.1">
    <property type="nucleotide sequence ID" value="NZ_RJVI01000003.1"/>
</dbReference>
<name>A0A3N1XS61_9GAMM</name>
<gene>
    <name evidence="7" type="ORF">EDC57_2160</name>
</gene>
<evidence type="ECO:0000313" key="8">
    <source>
        <dbReference type="Proteomes" id="UP000276634"/>
    </source>
</evidence>
<accession>A0A3N1XS61</accession>
<feature type="transmembrane region" description="Helical" evidence="6">
    <location>
        <begin position="61"/>
        <end position="81"/>
    </location>
</feature>
<organism evidence="7 8">
    <name type="scientific">Inmirania thermothiophila</name>
    <dbReference type="NCBI Taxonomy" id="1750597"/>
    <lineage>
        <taxon>Bacteria</taxon>
        <taxon>Pseudomonadati</taxon>
        <taxon>Pseudomonadota</taxon>
        <taxon>Gammaproteobacteria</taxon>
        <taxon>Chromatiales</taxon>
        <taxon>Ectothiorhodospiraceae</taxon>
        <taxon>Inmirania</taxon>
    </lineage>
</organism>
<dbReference type="GO" id="GO:0005886">
    <property type="term" value="C:plasma membrane"/>
    <property type="evidence" value="ECO:0007669"/>
    <property type="project" value="UniProtKB-SubCell"/>
</dbReference>
<keyword evidence="4 6" id="KW-1133">Transmembrane helix</keyword>
<comment type="subcellular location">
    <subcellularLocation>
        <location evidence="1">Cell membrane</location>
        <topology evidence="1">Multi-pass membrane protein</topology>
    </subcellularLocation>
</comment>
<dbReference type="InterPro" id="IPR005171">
    <property type="entry name" value="Cyt_c_oxidase_su4_prok"/>
</dbReference>
<protein>
    <submittedName>
        <fullName evidence="7">Caa(3)-type oxidase subunit IV</fullName>
    </submittedName>
</protein>
<evidence type="ECO:0000256" key="3">
    <source>
        <dbReference type="ARBA" id="ARBA00022692"/>
    </source>
</evidence>
<evidence type="ECO:0000256" key="5">
    <source>
        <dbReference type="ARBA" id="ARBA00023136"/>
    </source>
</evidence>
<evidence type="ECO:0000256" key="1">
    <source>
        <dbReference type="ARBA" id="ARBA00004651"/>
    </source>
</evidence>
<dbReference type="AlphaFoldDB" id="A0A3N1XS61"/>
<keyword evidence="2" id="KW-1003">Cell membrane</keyword>
<evidence type="ECO:0000256" key="4">
    <source>
        <dbReference type="ARBA" id="ARBA00022989"/>
    </source>
</evidence>
<keyword evidence="8" id="KW-1185">Reference proteome</keyword>